<dbReference type="SUPFAM" id="SSF46785">
    <property type="entry name" value="Winged helix' DNA-binding domain"/>
    <property type="match status" value="1"/>
</dbReference>
<feature type="domain" description="Transcription regulator PadR N-terminal" evidence="1">
    <location>
        <begin position="10"/>
        <end position="85"/>
    </location>
</feature>
<protein>
    <submittedName>
        <fullName evidence="2">PadR family transcriptional regulator</fullName>
    </submittedName>
</protein>
<dbReference type="RefSeq" id="WP_378484146.1">
    <property type="nucleotide sequence ID" value="NZ_JBHUFB010000007.1"/>
</dbReference>
<dbReference type="PANTHER" id="PTHR43252:SF7">
    <property type="entry name" value="TRANSCRIPTIONAL REGULATOR YQJI"/>
    <property type="match status" value="1"/>
</dbReference>
<evidence type="ECO:0000313" key="3">
    <source>
        <dbReference type="Proteomes" id="UP001597286"/>
    </source>
</evidence>
<dbReference type="InterPro" id="IPR036388">
    <property type="entry name" value="WH-like_DNA-bd_sf"/>
</dbReference>
<comment type="caution">
    <text evidence="2">The sequence shown here is derived from an EMBL/GenBank/DDBJ whole genome shotgun (WGS) entry which is preliminary data.</text>
</comment>
<dbReference type="InterPro" id="IPR005149">
    <property type="entry name" value="Tscrpt_reg_PadR_N"/>
</dbReference>
<reference evidence="3" key="1">
    <citation type="journal article" date="2019" name="Int. J. Syst. Evol. Microbiol.">
        <title>The Global Catalogue of Microorganisms (GCM) 10K type strain sequencing project: providing services to taxonomists for standard genome sequencing and annotation.</title>
        <authorList>
            <consortium name="The Broad Institute Genomics Platform"/>
            <consortium name="The Broad Institute Genome Sequencing Center for Infectious Disease"/>
            <person name="Wu L."/>
            <person name="Ma J."/>
        </authorList>
    </citation>
    <scope>NUCLEOTIDE SEQUENCE [LARGE SCALE GENOMIC DNA]</scope>
    <source>
        <strain evidence="3">DT72</strain>
    </source>
</reference>
<sequence length="203" mass="22931">MPGTPLGTTVLALLNERDMHPYEMFQLLQQRRRDRLVKLRAGSLYHAVGRLEAAELIVAVATERDGNRPERTTYAITGAGRAELRARVGEALERAVREFPQFPLALSEAHNLDGEEVVQRLTARIALLEGELADLDTFRATMLELDKPRAYWIEVDYRRAVTRTEIDWLRATVDELTSGTLPWVVPETTTNNRAQTAAQHTRG</sequence>
<dbReference type="EMBL" id="JBHUFB010000007">
    <property type="protein sequence ID" value="MFD1811615.1"/>
    <property type="molecule type" value="Genomic_DNA"/>
</dbReference>
<name>A0ABW4P3K4_9NOCA</name>
<dbReference type="Gene3D" id="1.10.10.10">
    <property type="entry name" value="Winged helix-like DNA-binding domain superfamily/Winged helix DNA-binding domain"/>
    <property type="match status" value="1"/>
</dbReference>
<accession>A0ABW4P3K4</accession>
<dbReference type="Proteomes" id="UP001597286">
    <property type="component" value="Unassembled WGS sequence"/>
</dbReference>
<organism evidence="2 3">
    <name type="scientific">Rhodococcus gannanensis</name>
    <dbReference type="NCBI Taxonomy" id="1960308"/>
    <lineage>
        <taxon>Bacteria</taxon>
        <taxon>Bacillati</taxon>
        <taxon>Actinomycetota</taxon>
        <taxon>Actinomycetes</taxon>
        <taxon>Mycobacteriales</taxon>
        <taxon>Nocardiaceae</taxon>
        <taxon>Rhodococcus</taxon>
    </lineage>
</organism>
<proteinExistence type="predicted"/>
<dbReference type="InterPro" id="IPR036390">
    <property type="entry name" value="WH_DNA-bd_sf"/>
</dbReference>
<gene>
    <name evidence="2" type="ORF">ACFSJG_05270</name>
</gene>
<evidence type="ECO:0000313" key="2">
    <source>
        <dbReference type="EMBL" id="MFD1811615.1"/>
    </source>
</evidence>
<keyword evidence="3" id="KW-1185">Reference proteome</keyword>
<dbReference type="Pfam" id="PF03551">
    <property type="entry name" value="PadR"/>
    <property type="match status" value="1"/>
</dbReference>
<evidence type="ECO:0000259" key="1">
    <source>
        <dbReference type="Pfam" id="PF03551"/>
    </source>
</evidence>
<dbReference type="PANTHER" id="PTHR43252">
    <property type="entry name" value="TRANSCRIPTIONAL REGULATOR YQJI"/>
    <property type="match status" value="1"/>
</dbReference>